<dbReference type="EMBL" id="UOEC01000173">
    <property type="protein sequence ID" value="VAW00293.1"/>
    <property type="molecule type" value="Genomic_DNA"/>
</dbReference>
<evidence type="ECO:0000259" key="3">
    <source>
        <dbReference type="Pfam" id="PF03061"/>
    </source>
</evidence>
<dbReference type="AlphaFoldDB" id="A0A3B0S8M1"/>
<dbReference type="PANTHER" id="PTHR31793">
    <property type="entry name" value="4-HYDROXYBENZOYL-COA THIOESTERASE FAMILY MEMBER"/>
    <property type="match status" value="1"/>
</dbReference>
<keyword evidence="2" id="KW-0378">Hydrolase</keyword>
<dbReference type="Pfam" id="PF03061">
    <property type="entry name" value="4HBT"/>
    <property type="match status" value="1"/>
</dbReference>
<dbReference type="SUPFAM" id="SSF54637">
    <property type="entry name" value="Thioesterase/thiol ester dehydrase-isomerase"/>
    <property type="match status" value="1"/>
</dbReference>
<dbReference type="NCBIfam" id="TIGR02799">
    <property type="entry name" value="thio_ybgC"/>
    <property type="match status" value="1"/>
</dbReference>
<accession>A0A3B0S8M1</accession>
<dbReference type="InterPro" id="IPR006684">
    <property type="entry name" value="YbgC/YbaW"/>
</dbReference>
<comment type="similarity">
    <text evidence="1">Belongs to the 4-hydroxybenzoyl-CoA thioesterase family.</text>
</comment>
<evidence type="ECO:0000256" key="2">
    <source>
        <dbReference type="ARBA" id="ARBA00022801"/>
    </source>
</evidence>
<dbReference type="NCBIfam" id="TIGR00051">
    <property type="entry name" value="YbgC/FadM family acyl-CoA thioesterase"/>
    <property type="match status" value="1"/>
</dbReference>
<dbReference type="InterPro" id="IPR006683">
    <property type="entry name" value="Thioestr_dom"/>
</dbReference>
<name>A0A3B0S8M1_9ZZZZ</name>
<gene>
    <name evidence="4" type="ORF">MNBD_ALPHA08-1310</name>
</gene>
<dbReference type="CDD" id="cd00586">
    <property type="entry name" value="4HBT"/>
    <property type="match status" value="1"/>
</dbReference>
<sequence>MTESQPWPDLAGKIINNMHVLPVRVYYEDTDFSGFVYHANYLKFCERARSDCLRLLDIHHHELEANSQSGFVVRQMNCDFLQPAQIDDILEIQTRFKSAKGARMHLDQSVWRDKTCLFTAAVTAALIDGKGRPRRFTPQMLEAFSALYAS</sequence>
<dbReference type="Gene3D" id="3.10.129.10">
    <property type="entry name" value="Hotdog Thioesterase"/>
    <property type="match status" value="1"/>
</dbReference>
<proteinExistence type="inferred from homology"/>
<dbReference type="GO" id="GO:0047617">
    <property type="term" value="F:fatty acyl-CoA hydrolase activity"/>
    <property type="evidence" value="ECO:0007669"/>
    <property type="project" value="TreeGrafter"/>
</dbReference>
<dbReference type="FunFam" id="3.10.129.10:FF:000004">
    <property type="entry name" value="Tol-pal system-associated acyl-CoA thioesterase"/>
    <property type="match status" value="1"/>
</dbReference>
<evidence type="ECO:0000256" key="1">
    <source>
        <dbReference type="ARBA" id="ARBA00005953"/>
    </source>
</evidence>
<dbReference type="InterPro" id="IPR050563">
    <property type="entry name" value="4-hydroxybenzoyl-CoA_TE"/>
</dbReference>
<reference evidence="4" key="1">
    <citation type="submission" date="2018-06" db="EMBL/GenBank/DDBJ databases">
        <authorList>
            <person name="Zhirakovskaya E."/>
        </authorList>
    </citation>
    <scope>NUCLEOTIDE SEQUENCE</scope>
</reference>
<protein>
    <submittedName>
        <fullName evidence="4">Tol-Pal system-associated acyl-CoA thioesterase</fullName>
    </submittedName>
</protein>
<dbReference type="PANTHER" id="PTHR31793:SF37">
    <property type="entry name" value="ACYL-COA THIOESTER HYDROLASE YBGC"/>
    <property type="match status" value="1"/>
</dbReference>
<dbReference type="InterPro" id="IPR029069">
    <property type="entry name" value="HotDog_dom_sf"/>
</dbReference>
<organism evidence="4">
    <name type="scientific">hydrothermal vent metagenome</name>
    <dbReference type="NCBI Taxonomy" id="652676"/>
    <lineage>
        <taxon>unclassified sequences</taxon>
        <taxon>metagenomes</taxon>
        <taxon>ecological metagenomes</taxon>
    </lineage>
</organism>
<dbReference type="InterPro" id="IPR014166">
    <property type="entry name" value="Tol-Pal_acyl-CoA_thioesterase"/>
</dbReference>
<dbReference type="PIRSF" id="PIRSF003230">
    <property type="entry name" value="YbgC"/>
    <property type="match status" value="1"/>
</dbReference>
<evidence type="ECO:0000313" key="4">
    <source>
        <dbReference type="EMBL" id="VAW00293.1"/>
    </source>
</evidence>
<feature type="domain" description="Thioesterase" evidence="3">
    <location>
        <begin position="34"/>
        <end position="114"/>
    </location>
</feature>